<organism evidence="3">
    <name type="scientific">uncultured Caudovirales phage</name>
    <dbReference type="NCBI Taxonomy" id="2100421"/>
    <lineage>
        <taxon>Viruses</taxon>
        <taxon>Duplodnaviria</taxon>
        <taxon>Heunggongvirae</taxon>
        <taxon>Uroviricota</taxon>
        <taxon>Caudoviricetes</taxon>
        <taxon>Peduoviridae</taxon>
        <taxon>Maltschvirus</taxon>
        <taxon>Maltschvirus maltsch</taxon>
    </lineage>
</organism>
<evidence type="ECO:0000313" key="4">
    <source>
        <dbReference type="EMBL" id="CAB4213327.1"/>
    </source>
</evidence>
<protein>
    <submittedName>
        <fullName evidence="3">Uncharacterized protein</fullName>
    </submittedName>
</protein>
<evidence type="ECO:0000313" key="1">
    <source>
        <dbReference type="EMBL" id="CAB4165513.1"/>
    </source>
</evidence>
<evidence type="ECO:0000313" key="2">
    <source>
        <dbReference type="EMBL" id="CAB4171472.1"/>
    </source>
</evidence>
<evidence type="ECO:0000313" key="5">
    <source>
        <dbReference type="EMBL" id="CAB4218514.1"/>
    </source>
</evidence>
<name>A0A6J5RXU3_9CAUD</name>
<dbReference type="EMBL" id="LR796778">
    <property type="protein sequence ID" value="CAB4165513.1"/>
    <property type="molecule type" value="Genomic_DNA"/>
</dbReference>
<dbReference type="EMBL" id="LR797284">
    <property type="protein sequence ID" value="CAB4198976.1"/>
    <property type="molecule type" value="Genomic_DNA"/>
</dbReference>
<proteinExistence type="predicted"/>
<dbReference type="EMBL" id="LR796866">
    <property type="protein sequence ID" value="CAB4171472.1"/>
    <property type="molecule type" value="Genomic_DNA"/>
</dbReference>
<dbReference type="EMBL" id="LR797398">
    <property type="protein sequence ID" value="CAB4213327.1"/>
    <property type="molecule type" value="Genomic_DNA"/>
</dbReference>
<sequence length="158" mass="18757">MSKLLKYYGVQCYNSFDEILAVNFTNIISKGELKHLLIGRVKLGNEINTILSRRWNKIYNGYINHFGFSERYLKVLQLKKQIALLQIKMMETGDGFIETHILIKRKKLAEIEARSEEKNMDFYEIKTHLENHFKFRIDPKTTTAIEFYTMVNELKTKK</sequence>
<dbReference type="EMBL" id="LR797462">
    <property type="protein sequence ID" value="CAB4218514.1"/>
    <property type="molecule type" value="Genomic_DNA"/>
</dbReference>
<gene>
    <name evidence="3" type="ORF">UFOVP1338_9</name>
    <name evidence="4" type="ORF">UFOVP1447_4</name>
    <name evidence="5" type="ORF">UFOVP1599_66</name>
    <name evidence="1" type="ORF">UFOVP827_64</name>
    <name evidence="2" type="ORF">UFOVP916_43</name>
</gene>
<evidence type="ECO:0000313" key="3">
    <source>
        <dbReference type="EMBL" id="CAB4198976.1"/>
    </source>
</evidence>
<reference evidence="3" key="1">
    <citation type="submission" date="2020-05" db="EMBL/GenBank/DDBJ databases">
        <authorList>
            <person name="Chiriac C."/>
            <person name="Salcher M."/>
            <person name="Ghai R."/>
            <person name="Kavagutti S V."/>
        </authorList>
    </citation>
    <scope>NUCLEOTIDE SEQUENCE</scope>
</reference>
<accession>A0A6J5RXU3</accession>